<dbReference type="Pfam" id="PF13409">
    <property type="entry name" value="GST_N_2"/>
    <property type="match status" value="1"/>
</dbReference>
<dbReference type="GO" id="GO:0005737">
    <property type="term" value="C:cytoplasm"/>
    <property type="evidence" value="ECO:0007669"/>
    <property type="project" value="TreeGrafter"/>
</dbReference>
<dbReference type="Gene3D" id="3.40.30.10">
    <property type="entry name" value="Glutaredoxin"/>
    <property type="match status" value="1"/>
</dbReference>
<dbReference type="InterPro" id="IPR040079">
    <property type="entry name" value="Glutathione_S-Trfase"/>
</dbReference>
<feature type="domain" description="GST N-terminal" evidence="1">
    <location>
        <begin position="4"/>
        <end position="95"/>
    </location>
</feature>
<dbReference type="OrthoDB" id="202840at2759"/>
<dbReference type="Pfam" id="PF13410">
    <property type="entry name" value="GST_C_2"/>
    <property type="match status" value="1"/>
</dbReference>
<gene>
    <name evidence="2" type="ORF">OH76DRAFT_687524</name>
</gene>
<dbReference type="InterPro" id="IPR036249">
    <property type="entry name" value="Thioredoxin-like_sf"/>
</dbReference>
<protein>
    <submittedName>
        <fullName evidence="2">Thioredoxin-like protein</fullName>
    </submittedName>
</protein>
<dbReference type="AlphaFoldDB" id="A0A371D612"/>
<dbReference type="Gene3D" id="1.20.1050.10">
    <property type="match status" value="1"/>
</dbReference>
<dbReference type="SUPFAM" id="SSF47616">
    <property type="entry name" value="GST C-terminal domain-like"/>
    <property type="match status" value="1"/>
</dbReference>
<dbReference type="InterPro" id="IPR050983">
    <property type="entry name" value="GST_Omega/HSP26"/>
</dbReference>
<evidence type="ECO:0000313" key="3">
    <source>
        <dbReference type="Proteomes" id="UP000256964"/>
    </source>
</evidence>
<dbReference type="SFLD" id="SFLDS00019">
    <property type="entry name" value="Glutathione_Transferase_(cytos"/>
    <property type="match status" value="1"/>
</dbReference>
<dbReference type="SFLD" id="SFLDG00358">
    <property type="entry name" value="Main_(cytGST)"/>
    <property type="match status" value="1"/>
</dbReference>
<dbReference type="PANTHER" id="PTHR43968">
    <property type="match status" value="1"/>
</dbReference>
<dbReference type="Proteomes" id="UP000256964">
    <property type="component" value="Unassembled WGS sequence"/>
</dbReference>
<dbReference type="STRING" id="139420.A0A371D612"/>
<name>A0A371D612_9APHY</name>
<dbReference type="CDD" id="cd00299">
    <property type="entry name" value="GST_C_family"/>
    <property type="match status" value="1"/>
</dbReference>
<sequence length="244" mass="27518">MSGKQITFYTAAYSPFSERVRLALDEAGAKYTVHEFDKGRTKPEWYYQINPLGKIPALTYGGPDVPSDQPSPESAKLFESLPLLEFIAEIYPEAQLLPADPVLRTKARTFIQLYVNYVHDLFKGAFFLGQPAEPILQAIAQLQQALAPTGFAMGQFSIADIAVAPFLMRMMLFLKVGLGAYSAEDGRKMRDALGSEKFARFARYIRDLHERPSIKDHWDEALQIELWKDHPGFQRKATKEPSAV</sequence>
<organism evidence="2 3">
    <name type="scientific">Lentinus brumalis</name>
    <dbReference type="NCBI Taxonomy" id="2498619"/>
    <lineage>
        <taxon>Eukaryota</taxon>
        <taxon>Fungi</taxon>
        <taxon>Dikarya</taxon>
        <taxon>Basidiomycota</taxon>
        <taxon>Agaricomycotina</taxon>
        <taxon>Agaricomycetes</taxon>
        <taxon>Polyporales</taxon>
        <taxon>Polyporaceae</taxon>
        <taxon>Lentinus</taxon>
    </lineage>
</organism>
<evidence type="ECO:0000259" key="1">
    <source>
        <dbReference type="PROSITE" id="PS50404"/>
    </source>
</evidence>
<dbReference type="CDD" id="cd00570">
    <property type="entry name" value="GST_N_family"/>
    <property type="match status" value="1"/>
</dbReference>
<proteinExistence type="predicted"/>
<evidence type="ECO:0000313" key="2">
    <source>
        <dbReference type="EMBL" id="RDX47967.1"/>
    </source>
</evidence>
<dbReference type="InterPro" id="IPR004045">
    <property type="entry name" value="Glutathione_S-Trfase_N"/>
</dbReference>
<dbReference type="SUPFAM" id="SSF52833">
    <property type="entry name" value="Thioredoxin-like"/>
    <property type="match status" value="1"/>
</dbReference>
<accession>A0A371D612</accession>
<dbReference type="InterPro" id="IPR036282">
    <property type="entry name" value="Glutathione-S-Trfase_C_sf"/>
</dbReference>
<dbReference type="PROSITE" id="PS50404">
    <property type="entry name" value="GST_NTER"/>
    <property type="match status" value="1"/>
</dbReference>
<dbReference type="EMBL" id="KZ857414">
    <property type="protein sequence ID" value="RDX47967.1"/>
    <property type="molecule type" value="Genomic_DNA"/>
</dbReference>
<dbReference type="PANTHER" id="PTHR43968:SF6">
    <property type="entry name" value="GLUTATHIONE S-TRANSFERASE OMEGA"/>
    <property type="match status" value="1"/>
</dbReference>
<reference evidence="2 3" key="1">
    <citation type="journal article" date="2018" name="Biotechnol. Biofuels">
        <title>Integrative visual omics of the white-rot fungus Polyporus brumalis exposes the biotechnological potential of its oxidative enzymes for delignifying raw plant biomass.</title>
        <authorList>
            <person name="Miyauchi S."/>
            <person name="Rancon A."/>
            <person name="Drula E."/>
            <person name="Hage H."/>
            <person name="Chaduli D."/>
            <person name="Favel A."/>
            <person name="Grisel S."/>
            <person name="Henrissat B."/>
            <person name="Herpoel-Gimbert I."/>
            <person name="Ruiz-Duenas F.J."/>
            <person name="Chevret D."/>
            <person name="Hainaut M."/>
            <person name="Lin J."/>
            <person name="Wang M."/>
            <person name="Pangilinan J."/>
            <person name="Lipzen A."/>
            <person name="Lesage-Meessen L."/>
            <person name="Navarro D."/>
            <person name="Riley R."/>
            <person name="Grigoriev I.V."/>
            <person name="Zhou S."/>
            <person name="Raouche S."/>
            <person name="Rosso M.N."/>
        </authorList>
    </citation>
    <scope>NUCLEOTIDE SEQUENCE [LARGE SCALE GENOMIC DNA]</scope>
    <source>
        <strain evidence="2 3">BRFM 1820</strain>
    </source>
</reference>
<keyword evidence="3" id="KW-1185">Reference proteome</keyword>